<dbReference type="Gene3D" id="3.40.462.20">
    <property type="match status" value="1"/>
</dbReference>
<dbReference type="AlphaFoldDB" id="H0EWB0"/>
<gene>
    <name evidence="1" type="ORF">M7I_7073</name>
</gene>
<evidence type="ECO:0000313" key="1">
    <source>
        <dbReference type="EMBL" id="EHK97189.1"/>
    </source>
</evidence>
<dbReference type="Gene3D" id="3.30.465.10">
    <property type="match status" value="1"/>
</dbReference>
<dbReference type="HOGENOM" id="CLU_943505_0_0_1"/>
<accession>H0EWB0</accession>
<proteinExistence type="predicted"/>
<reference evidence="1 2" key="1">
    <citation type="journal article" date="2012" name="Eukaryot. Cell">
        <title>Genome sequence of the fungus Glarea lozoyensis: the first genome sequence of a species from the Helotiaceae family.</title>
        <authorList>
            <person name="Youssar L."/>
            <person name="Gruening B.A."/>
            <person name="Erxleben A."/>
            <person name="Guenther S."/>
            <person name="Huettel W."/>
        </authorList>
    </citation>
    <scope>NUCLEOTIDE SEQUENCE [LARGE SCALE GENOMIC DNA]</scope>
    <source>
        <strain evidence="2">ATCC 74030 / MF5533</strain>
    </source>
</reference>
<comment type="caution">
    <text evidence="1">The sequence shown here is derived from an EMBL/GenBank/DDBJ whole genome shotgun (WGS) entry which is preliminary data.</text>
</comment>
<dbReference type="OrthoDB" id="415825at2759"/>
<dbReference type="InParanoid" id="H0EWB0"/>
<sequence length="295" mass="32510">MYQITARDMQKLDLSEKTKIYLPSDASYVNQTIQRYTTFQAPTYKVSIKPALAGDVQKISVELVTASGDLVTASKKENVDLFWGIRVEATYLVPDLTNNGKVMNADFLFPVNESTAVFEYFKSLEETLPAELSLILQVGYNINFGGSSVFFIESFPKQAVVAVPNDATAYPHRGTNAHLLFNYGTTDPAIQTKIDDFGKQARNNFSATSGFDGLQESAQTEKDQAAVGSRRIVQLQPAVGEKVSSGFEEALPSQTLVSVWSRAGLQYAYLRLNEGVGIKSNRSFRPVSKIGIEFL</sequence>
<protein>
    <submittedName>
        <fullName evidence="1">Uncharacterized protein</fullName>
    </submittedName>
</protein>
<name>H0EWB0_GLAL7</name>
<dbReference type="Proteomes" id="UP000005446">
    <property type="component" value="Unassembled WGS sequence"/>
</dbReference>
<keyword evidence="2" id="KW-1185">Reference proteome</keyword>
<dbReference type="InterPro" id="IPR016169">
    <property type="entry name" value="FAD-bd_PCMH_sub2"/>
</dbReference>
<evidence type="ECO:0000313" key="2">
    <source>
        <dbReference type="Proteomes" id="UP000005446"/>
    </source>
</evidence>
<organism evidence="1 2">
    <name type="scientific">Glarea lozoyensis (strain ATCC 74030 / MF5533)</name>
    <dbReference type="NCBI Taxonomy" id="1104152"/>
    <lineage>
        <taxon>Eukaryota</taxon>
        <taxon>Fungi</taxon>
        <taxon>Dikarya</taxon>
        <taxon>Ascomycota</taxon>
        <taxon>Pezizomycotina</taxon>
        <taxon>Leotiomycetes</taxon>
        <taxon>Helotiales</taxon>
        <taxon>Helotiaceae</taxon>
        <taxon>Glarea</taxon>
    </lineage>
</organism>
<dbReference type="EMBL" id="AGUE01000205">
    <property type="protein sequence ID" value="EHK97189.1"/>
    <property type="molecule type" value="Genomic_DNA"/>
</dbReference>